<keyword evidence="2 5" id="KW-0812">Transmembrane</keyword>
<protein>
    <submittedName>
        <fullName evidence="7">MFS transporter</fullName>
    </submittedName>
</protein>
<dbReference type="PROSITE" id="PS50850">
    <property type="entry name" value="MFS"/>
    <property type="match status" value="1"/>
</dbReference>
<comment type="caution">
    <text evidence="7">The sequence shown here is derived from an EMBL/GenBank/DDBJ whole genome shotgun (WGS) entry which is preliminary data.</text>
</comment>
<dbReference type="CDD" id="cd17393">
    <property type="entry name" value="MFS_MosC_like"/>
    <property type="match status" value="1"/>
</dbReference>
<feature type="transmembrane region" description="Helical" evidence="5">
    <location>
        <begin position="162"/>
        <end position="184"/>
    </location>
</feature>
<feature type="transmembrane region" description="Helical" evidence="5">
    <location>
        <begin position="46"/>
        <end position="67"/>
    </location>
</feature>
<feature type="transmembrane region" description="Helical" evidence="5">
    <location>
        <begin position="79"/>
        <end position="105"/>
    </location>
</feature>
<evidence type="ECO:0000256" key="5">
    <source>
        <dbReference type="SAM" id="Phobius"/>
    </source>
</evidence>
<dbReference type="InterPro" id="IPR020846">
    <property type="entry name" value="MFS_dom"/>
</dbReference>
<dbReference type="InterPro" id="IPR036259">
    <property type="entry name" value="MFS_trans_sf"/>
</dbReference>
<proteinExistence type="predicted"/>
<keyword evidence="8" id="KW-1185">Reference proteome</keyword>
<organism evidence="7 8">
    <name type="scientific">Dactylosporangium cerinum</name>
    <dbReference type="NCBI Taxonomy" id="1434730"/>
    <lineage>
        <taxon>Bacteria</taxon>
        <taxon>Bacillati</taxon>
        <taxon>Actinomycetota</taxon>
        <taxon>Actinomycetes</taxon>
        <taxon>Micromonosporales</taxon>
        <taxon>Micromonosporaceae</taxon>
        <taxon>Dactylosporangium</taxon>
    </lineage>
</organism>
<evidence type="ECO:0000256" key="1">
    <source>
        <dbReference type="ARBA" id="ARBA00004651"/>
    </source>
</evidence>
<keyword evidence="4 5" id="KW-0472">Membrane</keyword>
<dbReference type="InterPro" id="IPR051788">
    <property type="entry name" value="MFS_Transporter"/>
</dbReference>
<feature type="transmembrane region" description="Helical" evidence="5">
    <location>
        <begin position="12"/>
        <end position="34"/>
    </location>
</feature>
<dbReference type="EMBL" id="JBHSIU010000005">
    <property type="protein sequence ID" value="MFC4996903.1"/>
    <property type="molecule type" value="Genomic_DNA"/>
</dbReference>
<feature type="transmembrane region" description="Helical" evidence="5">
    <location>
        <begin position="359"/>
        <end position="378"/>
    </location>
</feature>
<feature type="domain" description="Major facilitator superfamily (MFS) profile" evidence="6">
    <location>
        <begin position="1"/>
        <end position="383"/>
    </location>
</feature>
<dbReference type="Gene3D" id="1.20.1250.20">
    <property type="entry name" value="MFS general substrate transporter like domains"/>
    <property type="match status" value="2"/>
</dbReference>
<evidence type="ECO:0000256" key="2">
    <source>
        <dbReference type="ARBA" id="ARBA00022692"/>
    </source>
</evidence>
<keyword evidence="3 5" id="KW-1133">Transmembrane helix</keyword>
<evidence type="ECO:0000256" key="3">
    <source>
        <dbReference type="ARBA" id="ARBA00022989"/>
    </source>
</evidence>
<dbReference type="Pfam" id="PF07690">
    <property type="entry name" value="MFS_1"/>
    <property type="match status" value="1"/>
</dbReference>
<dbReference type="RefSeq" id="WP_380113126.1">
    <property type="nucleotide sequence ID" value="NZ_JBHSIU010000005.1"/>
</dbReference>
<evidence type="ECO:0000313" key="7">
    <source>
        <dbReference type="EMBL" id="MFC4996903.1"/>
    </source>
</evidence>
<evidence type="ECO:0000259" key="6">
    <source>
        <dbReference type="PROSITE" id="PS50850"/>
    </source>
</evidence>
<dbReference type="PANTHER" id="PTHR23514">
    <property type="entry name" value="BYPASS OF STOP CODON PROTEIN 6"/>
    <property type="match status" value="1"/>
</dbReference>
<evidence type="ECO:0000313" key="8">
    <source>
        <dbReference type="Proteomes" id="UP001595912"/>
    </source>
</evidence>
<reference evidence="8" key="1">
    <citation type="journal article" date="2019" name="Int. J. Syst. Evol. Microbiol.">
        <title>The Global Catalogue of Microorganisms (GCM) 10K type strain sequencing project: providing services to taxonomists for standard genome sequencing and annotation.</title>
        <authorList>
            <consortium name="The Broad Institute Genomics Platform"/>
            <consortium name="The Broad Institute Genome Sequencing Center for Infectious Disease"/>
            <person name="Wu L."/>
            <person name="Ma J."/>
        </authorList>
    </citation>
    <scope>NUCLEOTIDE SEQUENCE [LARGE SCALE GENOMIC DNA]</scope>
    <source>
        <strain evidence="8">CGMCC 4.7152</strain>
    </source>
</reference>
<gene>
    <name evidence="7" type="ORF">ACFPIJ_03565</name>
</gene>
<dbReference type="SUPFAM" id="SSF103473">
    <property type="entry name" value="MFS general substrate transporter"/>
    <property type="match status" value="1"/>
</dbReference>
<accession>A0ABV9VNA6</accession>
<feature type="transmembrane region" description="Helical" evidence="5">
    <location>
        <begin position="297"/>
        <end position="318"/>
    </location>
</feature>
<feature type="transmembrane region" description="Helical" evidence="5">
    <location>
        <begin position="330"/>
        <end position="353"/>
    </location>
</feature>
<dbReference type="InterPro" id="IPR011701">
    <property type="entry name" value="MFS"/>
</dbReference>
<dbReference type="PANTHER" id="PTHR23514:SF13">
    <property type="entry name" value="INNER MEMBRANE PROTEIN YBJJ"/>
    <property type="match status" value="1"/>
</dbReference>
<feature type="transmembrane region" description="Helical" evidence="5">
    <location>
        <begin position="204"/>
        <end position="224"/>
    </location>
</feature>
<feature type="transmembrane region" description="Helical" evidence="5">
    <location>
        <begin position="273"/>
        <end position="291"/>
    </location>
</feature>
<evidence type="ECO:0000256" key="4">
    <source>
        <dbReference type="ARBA" id="ARBA00023136"/>
    </source>
</evidence>
<feature type="transmembrane region" description="Helical" evidence="5">
    <location>
        <begin position="137"/>
        <end position="155"/>
    </location>
</feature>
<comment type="subcellular location">
    <subcellularLocation>
        <location evidence="1">Cell membrane</location>
        <topology evidence="1">Multi-pass membrane protein</topology>
    </subcellularLocation>
</comment>
<name>A0ABV9VNA6_9ACTN</name>
<sequence length="393" mass="39821">MSGRAARERWAVAAVFAVHGTVLGTFTSRLPWIADHLRLGAGQLGLALSMISVGVLLATPLAGRFVQRFGGRTSTMVTLAAWCAALALPALAPNVVVFGALLFVFGMTSGTADMAMNAQGIEVEKRLGKSLMSGLHGSWSVGVLVAAFAGSLFARARVDARVHFAVIAAGLLVAGLVAAARFSGPPTAVDRPGQERVPWFTLPTGRVLLIGLVGFCAVFPEVAAHDWSAIFMRRVLGADEATAALATSVFALTMTGGRLSGDLVVRRLGVGRTVRICGLLGATGALLVVIANTQLLAMAGFMLIGAGVSVVVPLSFAAAGHATANPAVGVAGVATVSYGAGLAAPSVIGAVAAATSLRVSFVVVAVLAGLVAAAAGLLDRRPEPAEADSGPWR</sequence>
<dbReference type="Proteomes" id="UP001595912">
    <property type="component" value="Unassembled WGS sequence"/>
</dbReference>